<evidence type="ECO:0000313" key="1">
    <source>
        <dbReference type="EMBL" id="OTG65058.1"/>
    </source>
</evidence>
<gene>
    <name evidence="1" type="ORF">B9T28_09700</name>
</gene>
<keyword evidence="2" id="KW-1185">Reference proteome</keyword>
<accession>A0A1Y3CD84</accession>
<dbReference type="OrthoDB" id="6706428at2"/>
<dbReference type="AlphaFoldDB" id="A0A1Y3CD84"/>
<reference evidence="1 2" key="1">
    <citation type="submission" date="2017-04" db="EMBL/GenBank/DDBJ databases">
        <title>High diversity of culturable Acinetobacter species in natural soil and water ecosystems.</title>
        <authorList>
            <person name="Nemec A."/>
            <person name="Radolfova-Krizova L."/>
        </authorList>
    </citation>
    <scope>NUCLEOTIDE SEQUENCE [LARGE SCALE GENOMIC DNA]</scope>
    <source>
        <strain evidence="1 2">ANC 4999</strain>
    </source>
</reference>
<dbReference type="EMBL" id="NEGB01000005">
    <property type="protein sequence ID" value="OTG65058.1"/>
    <property type="molecule type" value="Genomic_DNA"/>
</dbReference>
<sequence length="89" mass="10453">MILSNQKHVVEQVYYYLIERPEYRELSQHEKLKAFLDVMKDKDSERIVMENHSTYIGSFGGIVRKINGMKAPEFTNKDDFLAWALGQVN</sequence>
<comment type="caution">
    <text evidence="1">The sequence shown here is derived from an EMBL/GenBank/DDBJ whole genome shotgun (WGS) entry which is preliminary data.</text>
</comment>
<evidence type="ECO:0000313" key="2">
    <source>
        <dbReference type="Proteomes" id="UP000242765"/>
    </source>
</evidence>
<name>A0A1Y3CD84_9GAMM</name>
<dbReference type="RefSeq" id="WP_086203780.1">
    <property type="nucleotide sequence ID" value="NZ_NEGB01000005.1"/>
</dbReference>
<dbReference type="Proteomes" id="UP000242765">
    <property type="component" value="Unassembled WGS sequence"/>
</dbReference>
<protein>
    <submittedName>
        <fullName evidence="1">Uncharacterized protein</fullName>
    </submittedName>
</protein>
<organism evidence="1 2">
    <name type="scientific">Acinetobacter silvestris</name>
    <dbReference type="NCBI Taxonomy" id="1977882"/>
    <lineage>
        <taxon>Bacteria</taxon>
        <taxon>Pseudomonadati</taxon>
        <taxon>Pseudomonadota</taxon>
        <taxon>Gammaproteobacteria</taxon>
        <taxon>Moraxellales</taxon>
        <taxon>Moraxellaceae</taxon>
        <taxon>Acinetobacter</taxon>
    </lineage>
</organism>
<proteinExistence type="predicted"/>